<dbReference type="GO" id="GO:0005730">
    <property type="term" value="C:nucleolus"/>
    <property type="evidence" value="ECO:0007669"/>
    <property type="project" value="UniProtKB-SubCell"/>
</dbReference>
<dbReference type="InterPro" id="IPR011146">
    <property type="entry name" value="HIT-like"/>
</dbReference>
<protein>
    <recommendedName>
        <fullName evidence="5">Aprataxin</fullName>
        <ecNumber evidence="4">3.6.1.71</ecNumber>
        <ecNumber evidence="3">3.6.1.72</ecNumber>
    </recommendedName>
    <alternativeName>
        <fullName evidence="15">Forkhead-associated domain histidine triad-like protein</fullName>
    </alternativeName>
</protein>
<dbReference type="PROSITE" id="PS00892">
    <property type="entry name" value="HIT_1"/>
    <property type="match status" value="1"/>
</dbReference>
<dbReference type="EC" id="3.6.1.72" evidence="3"/>
<dbReference type="EMBL" id="JAUYZG010000004">
    <property type="protein sequence ID" value="KAK2909293.1"/>
    <property type="molecule type" value="Genomic_DNA"/>
</dbReference>
<evidence type="ECO:0000313" key="23">
    <source>
        <dbReference type="Proteomes" id="UP001187343"/>
    </source>
</evidence>
<evidence type="ECO:0000256" key="18">
    <source>
        <dbReference type="ARBA" id="ARBA00045142"/>
    </source>
</evidence>
<dbReference type="FunFam" id="3.30.428.10:FF:000004">
    <property type="entry name" value="aprataxin isoform X2"/>
    <property type="match status" value="1"/>
</dbReference>
<evidence type="ECO:0000256" key="5">
    <source>
        <dbReference type="ARBA" id="ARBA00018614"/>
    </source>
</evidence>
<evidence type="ECO:0000256" key="1">
    <source>
        <dbReference type="ARBA" id="ARBA00004604"/>
    </source>
</evidence>
<evidence type="ECO:0000256" key="4">
    <source>
        <dbReference type="ARBA" id="ARBA00012496"/>
    </source>
</evidence>
<feature type="short sequence motif" description="Histidine triad motif" evidence="19">
    <location>
        <begin position="331"/>
        <end position="335"/>
    </location>
</feature>
<evidence type="ECO:0000256" key="9">
    <source>
        <dbReference type="ARBA" id="ARBA00022801"/>
    </source>
</evidence>
<sequence>MSMGSFRLRVTLEVIALYSTGRCQYVRVCLLVDVHEEDCASCAAVFNFQCFVFNYNTFSSRYITSTGEMPVCLLVSEDDAHKPIQLHHQQSVTLGRGPETKIKDKKCSRDQVELRADCNRGFITVKQLGVNPTIVDDVVVGKGNQVTIKPGQRLYMVNQQYPYTVKFTEDTSTPRSAADLRKPAKRAHQMSSEGNGEKIKSPANKTSTSHTDHNRMSDDSPPAKKTQPSGSEKSESAGHWSQGLKVSMQDPKMQVYKDDRVVVIKDKYPKARYHWLVLPWDSISSLKVLRSEHIELLKHMQRVGDQMVQQCPDAHKLSFRLGYHAIPSMSHVHLHVISQDFDSPCLKNKKHWNSFTTDYFVNSQDVIAMLEHDGKVTVKEGTSELLKLPLRCHLCHKEQPTIPKLKEHLKTHLPS</sequence>
<comment type="catalytic activity">
    <reaction evidence="14">
        <text>a 3'-end 2'-deoxyribonucleotide-3'-diphospho-5'-guanosine-DNA + H2O = a 3'-end 2'-deoxyribonucleotide 3'-phosphate-DNA + GMP + 2 H(+)</text>
        <dbReference type="Rhea" id="RHEA:52140"/>
        <dbReference type="Rhea" id="RHEA-COMP:13186"/>
        <dbReference type="Rhea" id="RHEA-COMP:13187"/>
        <dbReference type="ChEBI" id="CHEBI:15377"/>
        <dbReference type="ChEBI" id="CHEBI:15378"/>
        <dbReference type="ChEBI" id="CHEBI:58115"/>
        <dbReference type="ChEBI" id="CHEBI:136419"/>
        <dbReference type="ChEBI" id="CHEBI:136420"/>
        <dbReference type="EC" id="3.6.1.72"/>
    </reaction>
</comment>
<evidence type="ECO:0000256" key="7">
    <source>
        <dbReference type="ARBA" id="ARBA00022763"/>
    </source>
</evidence>
<feature type="region of interest" description="Disordered" evidence="20">
    <location>
        <begin position="167"/>
        <end position="245"/>
    </location>
</feature>
<evidence type="ECO:0000259" key="21">
    <source>
        <dbReference type="PROSITE" id="PS51084"/>
    </source>
</evidence>
<evidence type="ECO:0000256" key="10">
    <source>
        <dbReference type="ARBA" id="ARBA00022833"/>
    </source>
</evidence>
<keyword evidence="13" id="KW-0539">Nucleus</keyword>
<dbReference type="SUPFAM" id="SSF49879">
    <property type="entry name" value="SMAD/FHA domain"/>
    <property type="match status" value="1"/>
</dbReference>
<dbReference type="GO" id="GO:0030983">
    <property type="term" value="F:mismatched DNA binding"/>
    <property type="evidence" value="ECO:0007669"/>
    <property type="project" value="TreeGrafter"/>
</dbReference>
<evidence type="ECO:0000256" key="2">
    <source>
        <dbReference type="ARBA" id="ARBA00004642"/>
    </source>
</evidence>
<evidence type="ECO:0000256" key="13">
    <source>
        <dbReference type="ARBA" id="ARBA00023242"/>
    </source>
</evidence>
<keyword evidence="23" id="KW-1185">Reference proteome</keyword>
<dbReference type="AlphaFoldDB" id="A0AA88Q7K6"/>
<evidence type="ECO:0000256" key="11">
    <source>
        <dbReference type="ARBA" id="ARBA00023125"/>
    </source>
</evidence>
<dbReference type="EC" id="3.6.1.71" evidence="4"/>
<feature type="compositionally biased region" description="Basic and acidic residues" evidence="20">
    <location>
        <begin position="210"/>
        <end position="222"/>
    </location>
</feature>
<name>A0AA88Q7K6_9TELE</name>
<keyword evidence="12" id="KW-0234">DNA repair</keyword>
<accession>A0AA88Q7K6</accession>
<comment type="catalytic activity">
    <reaction evidence="16">
        <text>a 5'-end adenosine-5'-diphospho-5'-2'-deoxyribonucleoside-DNA + H2O = a 5'-end 5'-phospho-2'-deoxyribonucleoside-DNA + AMP + 2 H(+)</text>
        <dbReference type="Rhea" id="RHEA:52128"/>
        <dbReference type="Rhea" id="RHEA-COMP:13180"/>
        <dbReference type="Rhea" id="RHEA-COMP:13181"/>
        <dbReference type="ChEBI" id="CHEBI:15377"/>
        <dbReference type="ChEBI" id="CHEBI:15378"/>
        <dbReference type="ChEBI" id="CHEBI:136412"/>
        <dbReference type="ChEBI" id="CHEBI:136413"/>
        <dbReference type="ChEBI" id="CHEBI:456215"/>
        <dbReference type="EC" id="3.6.1.71"/>
    </reaction>
</comment>
<evidence type="ECO:0000256" key="16">
    <source>
        <dbReference type="ARBA" id="ARBA00044639"/>
    </source>
</evidence>
<evidence type="ECO:0000256" key="12">
    <source>
        <dbReference type="ARBA" id="ARBA00023204"/>
    </source>
</evidence>
<dbReference type="InterPro" id="IPR041388">
    <property type="entry name" value="FHA_2"/>
</dbReference>
<proteinExistence type="predicted"/>
<dbReference type="Pfam" id="PF17913">
    <property type="entry name" value="FHA_2"/>
    <property type="match status" value="1"/>
</dbReference>
<keyword evidence="9" id="KW-0378">Hydrolase</keyword>
<evidence type="ECO:0000256" key="8">
    <source>
        <dbReference type="ARBA" id="ARBA00022771"/>
    </source>
</evidence>
<dbReference type="Pfam" id="PF11969">
    <property type="entry name" value="DcpS_C"/>
    <property type="match status" value="1"/>
</dbReference>
<dbReference type="Pfam" id="PF16278">
    <property type="entry name" value="zf-C2HE"/>
    <property type="match status" value="1"/>
</dbReference>
<evidence type="ECO:0000256" key="20">
    <source>
        <dbReference type="SAM" id="MobiDB-lite"/>
    </source>
</evidence>
<evidence type="ECO:0000256" key="14">
    <source>
        <dbReference type="ARBA" id="ARBA00024601"/>
    </source>
</evidence>
<dbReference type="InterPro" id="IPR008984">
    <property type="entry name" value="SMAD_FHA_dom_sf"/>
</dbReference>
<keyword evidence="11" id="KW-0238">DNA-binding</keyword>
<comment type="caution">
    <text evidence="22">The sequence shown here is derived from an EMBL/GenBank/DDBJ whole genome shotgun (WGS) entry which is preliminary data.</text>
</comment>
<dbReference type="GO" id="GO:0008270">
    <property type="term" value="F:zinc ion binding"/>
    <property type="evidence" value="ECO:0007669"/>
    <property type="project" value="UniProtKB-KW"/>
</dbReference>
<keyword evidence="7" id="KW-0227">DNA damage</keyword>
<evidence type="ECO:0000256" key="19">
    <source>
        <dbReference type="PROSITE-ProRule" id="PRU00464"/>
    </source>
</evidence>
<evidence type="ECO:0000256" key="3">
    <source>
        <dbReference type="ARBA" id="ARBA00012495"/>
    </source>
</evidence>
<comment type="catalytic activity">
    <reaction evidence="17">
        <text>a 5'-end adenosine-5'-diphospho-5'-ribonucleoside-2'-deoxyribonucleotide-DNA + H2O = a 5'-end 5'-phospho-ribonucleoside-2'-deoxyribonucleotide-DNA + AMP + 2 H(+)</text>
        <dbReference type="Rhea" id="RHEA:52132"/>
        <dbReference type="Rhea" id="RHEA-COMP:13182"/>
        <dbReference type="Rhea" id="RHEA-COMP:13183"/>
        <dbReference type="ChEBI" id="CHEBI:15377"/>
        <dbReference type="ChEBI" id="CHEBI:15378"/>
        <dbReference type="ChEBI" id="CHEBI:136414"/>
        <dbReference type="ChEBI" id="CHEBI:136415"/>
        <dbReference type="ChEBI" id="CHEBI:456215"/>
        <dbReference type="EC" id="3.6.1.71"/>
    </reaction>
</comment>
<dbReference type="GO" id="GO:1990165">
    <property type="term" value="F:single-strand break-containing DNA binding"/>
    <property type="evidence" value="ECO:0007669"/>
    <property type="project" value="TreeGrafter"/>
</dbReference>
<dbReference type="PANTHER" id="PTHR12486:SF4">
    <property type="entry name" value="APRATAXIN"/>
    <property type="match status" value="1"/>
</dbReference>
<evidence type="ECO:0000256" key="17">
    <source>
        <dbReference type="ARBA" id="ARBA00044713"/>
    </source>
</evidence>
<dbReference type="GO" id="GO:0003697">
    <property type="term" value="F:single-stranded DNA binding"/>
    <property type="evidence" value="ECO:0007669"/>
    <property type="project" value="TreeGrafter"/>
</dbReference>
<dbReference type="SUPFAM" id="SSF54197">
    <property type="entry name" value="HIT-like"/>
    <property type="match status" value="1"/>
</dbReference>
<dbReference type="PANTHER" id="PTHR12486">
    <property type="entry name" value="APRATAXIN-RELATED"/>
    <property type="match status" value="1"/>
</dbReference>
<dbReference type="Gene3D" id="3.30.428.10">
    <property type="entry name" value="HIT-like"/>
    <property type="match status" value="1"/>
</dbReference>
<dbReference type="InterPro" id="IPR036265">
    <property type="entry name" value="HIT-like_sf"/>
</dbReference>
<keyword evidence="6" id="KW-0479">Metal-binding</keyword>
<dbReference type="FunFam" id="2.60.200.20:FF:000009">
    <property type="entry name" value="bifunctional polynucleotide phosphatase/kinase"/>
    <property type="match status" value="1"/>
</dbReference>
<evidence type="ECO:0000313" key="22">
    <source>
        <dbReference type="EMBL" id="KAK2909293.1"/>
    </source>
</evidence>
<dbReference type="GO" id="GO:0003725">
    <property type="term" value="F:double-stranded RNA binding"/>
    <property type="evidence" value="ECO:0007669"/>
    <property type="project" value="TreeGrafter"/>
</dbReference>
<evidence type="ECO:0000256" key="6">
    <source>
        <dbReference type="ARBA" id="ARBA00022723"/>
    </source>
</evidence>
<reference evidence="22" key="1">
    <citation type="submission" date="2023-08" db="EMBL/GenBank/DDBJ databases">
        <title>Chromosome-level Genome Assembly of mud carp (Cirrhinus molitorella).</title>
        <authorList>
            <person name="Liu H."/>
        </authorList>
    </citation>
    <scope>NUCLEOTIDE SEQUENCE</scope>
    <source>
        <strain evidence="22">Prfri</strain>
        <tissue evidence="22">Muscle</tissue>
    </source>
</reference>
<comment type="function">
    <text evidence="18">DNA-binding protein involved in single-strand DNA break repair, double-strand DNA break repair and base excision repair. Resolves abortive DNA ligation intermediates formed either at base excision sites, or when DNA ligases attempt to repair non-ligatable breaks induced by reactive oxygen species. Catalyzes the release of adenylate groups covalently linked to 5'-phosphate termini, resulting in the production of 5'-phosphate termini that can be efficiently rejoined. Also able to hydrolyze adenosine 5'-monophosphoramidate (AMP-NH(2)) and diadenosine tetraphosphate (AppppA), but with lower catalytic activity. Likewise, catalyzes the release of 3'-linked guanosine (DNAppG) and inosine (DNAppI) from DNA, but has higher specific activity with 5'-linked adenosine (AppDNA).</text>
</comment>
<gene>
    <name evidence="22" type="ORF">Q8A67_005130</name>
</gene>
<dbReference type="GO" id="GO:0120108">
    <property type="term" value="F:DNA-3'-diphospho-5'-guanosine diphosphatase activity"/>
    <property type="evidence" value="ECO:0007669"/>
    <property type="project" value="UniProtKB-EC"/>
</dbReference>
<keyword evidence="10" id="KW-0862">Zinc</keyword>
<dbReference type="GO" id="GO:0033699">
    <property type="term" value="F:DNA 5'-adenosine monophosphate hydrolase activity"/>
    <property type="evidence" value="ECO:0007669"/>
    <property type="project" value="UniProtKB-EC"/>
</dbReference>
<keyword evidence="8" id="KW-0863">Zinc-finger</keyword>
<dbReference type="Gene3D" id="2.60.200.20">
    <property type="match status" value="1"/>
</dbReference>
<dbReference type="InterPro" id="IPR019808">
    <property type="entry name" value="Histidine_triad_CS"/>
</dbReference>
<comment type="subcellular location">
    <subcellularLocation>
        <location evidence="1">Nucleus</location>
        <location evidence="1">Nucleolus</location>
    </subcellularLocation>
    <subcellularLocation>
        <location evidence="2">Nucleus</location>
        <location evidence="2">Nucleoplasm</location>
    </subcellularLocation>
</comment>
<dbReference type="CDD" id="cd01278">
    <property type="entry name" value="aprataxin_related"/>
    <property type="match status" value="1"/>
</dbReference>
<dbReference type="GO" id="GO:0005654">
    <property type="term" value="C:nucleoplasm"/>
    <property type="evidence" value="ECO:0007669"/>
    <property type="project" value="UniProtKB-SubCell"/>
</dbReference>
<dbReference type="Proteomes" id="UP001187343">
    <property type="component" value="Unassembled WGS sequence"/>
</dbReference>
<dbReference type="PROSITE" id="PS51084">
    <property type="entry name" value="HIT_2"/>
    <property type="match status" value="1"/>
</dbReference>
<dbReference type="GO" id="GO:0000012">
    <property type="term" value="P:single strand break repair"/>
    <property type="evidence" value="ECO:0007669"/>
    <property type="project" value="TreeGrafter"/>
</dbReference>
<dbReference type="InterPro" id="IPR032566">
    <property type="entry name" value="Znf-C2HE"/>
</dbReference>
<feature type="domain" description="HIT" evidence="21">
    <location>
        <begin position="241"/>
        <end position="346"/>
    </location>
</feature>
<evidence type="ECO:0000256" key="15">
    <source>
        <dbReference type="ARBA" id="ARBA00032750"/>
    </source>
</evidence>
<organism evidence="22 23">
    <name type="scientific">Cirrhinus molitorella</name>
    <name type="common">mud carp</name>
    <dbReference type="NCBI Taxonomy" id="172907"/>
    <lineage>
        <taxon>Eukaryota</taxon>
        <taxon>Metazoa</taxon>
        <taxon>Chordata</taxon>
        <taxon>Craniata</taxon>
        <taxon>Vertebrata</taxon>
        <taxon>Euteleostomi</taxon>
        <taxon>Actinopterygii</taxon>
        <taxon>Neopterygii</taxon>
        <taxon>Teleostei</taxon>
        <taxon>Ostariophysi</taxon>
        <taxon>Cypriniformes</taxon>
        <taxon>Cyprinidae</taxon>
        <taxon>Labeoninae</taxon>
        <taxon>Labeonini</taxon>
        <taxon>Cirrhinus</taxon>
    </lineage>
</organism>